<proteinExistence type="predicted"/>
<feature type="transmembrane region" description="Helical" evidence="9">
    <location>
        <begin position="82"/>
        <end position="98"/>
    </location>
</feature>
<feature type="transmembrane region" description="Helical" evidence="9">
    <location>
        <begin position="780"/>
        <end position="800"/>
    </location>
</feature>
<dbReference type="InterPro" id="IPR036412">
    <property type="entry name" value="HAD-like_sf"/>
</dbReference>
<comment type="subcellular location">
    <subcellularLocation>
        <location evidence="1">Cell membrane</location>
        <topology evidence="1">Multi-pass membrane protein</topology>
    </subcellularLocation>
</comment>
<dbReference type="InterPro" id="IPR050510">
    <property type="entry name" value="Cation_transp_ATPase_P-type"/>
</dbReference>
<dbReference type="EMBL" id="CAJHIR010000026">
    <property type="protein sequence ID" value="CAD6493441.1"/>
    <property type="molecule type" value="Genomic_DNA"/>
</dbReference>
<protein>
    <submittedName>
        <fullName evidence="11">Potassium-transporting ATPase ATP-binding subunit</fullName>
        <ecNumber evidence="11">3.6.3.12</ecNumber>
    </submittedName>
</protein>
<dbReference type="EC" id="3.6.3.12" evidence="11"/>
<evidence type="ECO:0000313" key="12">
    <source>
        <dbReference type="Proteomes" id="UP000612009"/>
    </source>
</evidence>
<dbReference type="NCBIfam" id="TIGR01494">
    <property type="entry name" value="ATPase_P-type"/>
    <property type="match status" value="3"/>
</dbReference>
<evidence type="ECO:0000256" key="4">
    <source>
        <dbReference type="ARBA" id="ARBA00022741"/>
    </source>
</evidence>
<dbReference type="InterPro" id="IPR001757">
    <property type="entry name" value="P_typ_ATPase"/>
</dbReference>
<dbReference type="InterPro" id="IPR023214">
    <property type="entry name" value="HAD_sf"/>
</dbReference>
<dbReference type="InterPro" id="IPR004014">
    <property type="entry name" value="ATPase_P-typ_cation-transptr_N"/>
</dbReference>
<keyword evidence="5 11" id="KW-0067">ATP-binding</keyword>
<evidence type="ECO:0000313" key="11">
    <source>
        <dbReference type="EMBL" id="CAD6493441.1"/>
    </source>
</evidence>
<dbReference type="PANTHER" id="PTHR43294:SF21">
    <property type="entry name" value="CATION TRANSPORTING ATPASE"/>
    <property type="match status" value="1"/>
</dbReference>
<feature type="transmembrane region" description="Helical" evidence="9">
    <location>
        <begin position="820"/>
        <end position="838"/>
    </location>
</feature>
<dbReference type="GO" id="GO:0005524">
    <property type="term" value="F:ATP binding"/>
    <property type="evidence" value="ECO:0007669"/>
    <property type="project" value="UniProtKB-KW"/>
</dbReference>
<dbReference type="Pfam" id="PF00689">
    <property type="entry name" value="Cation_ATPase_C"/>
    <property type="match status" value="1"/>
</dbReference>
<dbReference type="InterPro" id="IPR008250">
    <property type="entry name" value="ATPase_P-typ_transduc_dom_A_sf"/>
</dbReference>
<dbReference type="SUPFAM" id="SSF56784">
    <property type="entry name" value="HAD-like"/>
    <property type="match status" value="1"/>
</dbReference>
<dbReference type="PRINTS" id="PR00120">
    <property type="entry name" value="HATPASE"/>
</dbReference>
<evidence type="ECO:0000256" key="7">
    <source>
        <dbReference type="ARBA" id="ARBA00022989"/>
    </source>
</evidence>
<dbReference type="InterPro" id="IPR018303">
    <property type="entry name" value="ATPase_P-typ_P_site"/>
</dbReference>
<dbReference type="Proteomes" id="UP000612009">
    <property type="component" value="Unassembled WGS sequence"/>
</dbReference>
<name>A0A811TAS7_9EURY</name>
<dbReference type="InterPro" id="IPR023298">
    <property type="entry name" value="ATPase_P-typ_TM_dom_sf"/>
</dbReference>
<feature type="transmembrane region" description="Helical" evidence="9">
    <location>
        <begin position="850"/>
        <end position="873"/>
    </location>
</feature>
<dbReference type="SUPFAM" id="SSF81653">
    <property type="entry name" value="Calcium ATPase, transduction domain A"/>
    <property type="match status" value="1"/>
</dbReference>
<dbReference type="SFLD" id="SFLDG00002">
    <property type="entry name" value="C1.7:_P-type_atpase_like"/>
    <property type="match status" value="1"/>
</dbReference>
<sequence length="889" mass="97314">MADINWHSVSADDVFSLVDGSENGLDKHEVEARIERFGFNEVSFKKPVSVFYQFFKQFLSPLIYVLLAAAAAMFFLSEWADMAVILGVVLANAVIGFIQERKAQHALESLARMLASEAVVLRDGKRVVVSSKKVVVGDVVLLEGGCRVPADIRLFYVKNLQVDESALTGESLSIRKTSEVVADVDIPLADRLNMVFAGTFVTHGQGRGVVVSIADNTEIGRISGFIEQSSDFSTPLVRKLNVFGKQLSLAIMFIAFFTFMWGLWFNYDIEFIFLAAVSLAVAAIPESLPAVVTINLAIGVKKMAERNAIIRNLPSVETLGSTTVICTDKTGTLTKNQMTVTTIDTISRKYTLTGAGYEPVGEFLHNGQRVDPLSDNLLVKTLEAGAWCNDAALSENGSSIEGDPTEGALLVAALKAGVVSDLQRLDVIPFEPENQYMATLHKLDEQNNIIYVKGSPEKVLSFCTIQEGKTSLDLKEIENAARSMAAEALRVLAVGYKKVDASKTQITQGDINELVFLGLHGMMDPPRDEVVHAIEMCTNAGIRVIMVTGDHRETALAIAKKVGIKTLGVRTGAELDGMESEELAHCLDETSVFARTSPEHKFKIVQNLQQKGEIVAVTGDGINDAPALKTADIGIAMGMSGTEVSRESSDMVLVDDNFASIVAAVEEGRNVYSKIQKIILWTLPTNGGEGLIIMTALLFGFTFPLLPLHIIWINTVTAIGLGTTLIAEPKEEGLLRQPPRPATEPLLTSLIKKLIFIVAILMVAGSFTLFFFNLNNNEDITVARTIVLNTIVMFEVFYLLNCKSISKHVHKQIFSNKFMLLGITIVILLQMGITYLPAMNFIFHTAPLTIVHWAMIVAVSSTVFFLGEFIKYLRSKKTVFSKHEQSERS</sequence>
<dbReference type="SFLD" id="SFLDS00003">
    <property type="entry name" value="Haloacid_Dehalogenase"/>
    <property type="match status" value="1"/>
</dbReference>
<dbReference type="GO" id="GO:0005886">
    <property type="term" value="C:plasma membrane"/>
    <property type="evidence" value="ECO:0007669"/>
    <property type="project" value="UniProtKB-SubCell"/>
</dbReference>
<dbReference type="InterPro" id="IPR044492">
    <property type="entry name" value="P_typ_ATPase_HD_dom"/>
</dbReference>
<keyword evidence="6" id="KW-1278">Translocase</keyword>
<comment type="caution">
    <text evidence="11">The sequence shown here is derived from an EMBL/GenBank/DDBJ whole genome shotgun (WGS) entry which is preliminary data.</text>
</comment>
<keyword evidence="11" id="KW-0378">Hydrolase</keyword>
<reference evidence="11" key="1">
    <citation type="submission" date="2020-10" db="EMBL/GenBank/DDBJ databases">
        <authorList>
            <person name="Hahn C.J."/>
            <person name="Laso-Perez R."/>
            <person name="Vulcano F."/>
            <person name="Vaziourakis K.-M."/>
            <person name="Stokke R."/>
            <person name="Steen I.H."/>
            <person name="Teske A."/>
            <person name="Boetius A."/>
            <person name="Liebeke M."/>
            <person name="Amann R."/>
            <person name="Knittel K."/>
        </authorList>
    </citation>
    <scope>NUCLEOTIDE SEQUENCE</scope>
    <source>
        <strain evidence="11">Gfbio:e3339647-f889-4370-9287-4fb5cb688e4c:AG392J18_GoMArc1</strain>
    </source>
</reference>
<keyword evidence="2" id="KW-1003">Cell membrane</keyword>
<dbReference type="Gene3D" id="3.40.1110.10">
    <property type="entry name" value="Calcium-transporting ATPase, cytoplasmic domain N"/>
    <property type="match status" value="1"/>
</dbReference>
<evidence type="ECO:0000256" key="9">
    <source>
        <dbReference type="SAM" id="Phobius"/>
    </source>
</evidence>
<keyword evidence="7 9" id="KW-1133">Transmembrane helix</keyword>
<evidence type="ECO:0000256" key="1">
    <source>
        <dbReference type="ARBA" id="ARBA00004651"/>
    </source>
</evidence>
<keyword evidence="8 9" id="KW-0472">Membrane</keyword>
<feature type="transmembrane region" description="Helical" evidence="9">
    <location>
        <begin position="754"/>
        <end position="774"/>
    </location>
</feature>
<evidence type="ECO:0000259" key="10">
    <source>
        <dbReference type="SMART" id="SM00831"/>
    </source>
</evidence>
<dbReference type="PANTHER" id="PTHR43294">
    <property type="entry name" value="SODIUM/POTASSIUM-TRANSPORTING ATPASE SUBUNIT ALPHA"/>
    <property type="match status" value="1"/>
</dbReference>
<feature type="domain" description="Cation-transporting P-type ATPase N-terminal" evidence="10">
    <location>
        <begin position="5"/>
        <end position="78"/>
    </location>
</feature>
<evidence type="ECO:0000256" key="2">
    <source>
        <dbReference type="ARBA" id="ARBA00022475"/>
    </source>
</evidence>
<keyword evidence="3 9" id="KW-0812">Transmembrane</keyword>
<keyword evidence="4" id="KW-0547">Nucleotide-binding</keyword>
<feature type="transmembrane region" description="Helical" evidence="9">
    <location>
        <begin position="709"/>
        <end position="727"/>
    </location>
</feature>
<dbReference type="AlphaFoldDB" id="A0A811TAS7"/>
<dbReference type="InterPro" id="IPR006068">
    <property type="entry name" value="ATPase_P-typ_cation-transptr_C"/>
</dbReference>
<dbReference type="Pfam" id="PF00690">
    <property type="entry name" value="Cation_ATPase_N"/>
    <property type="match status" value="1"/>
</dbReference>
<dbReference type="Pfam" id="PF13246">
    <property type="entry name" value="Cation_ATPase"/>
    <property type="match status" value="1"/>
</dbReference>
<dbReference type="SUPFAM" id="SSF81665">
    <property type="entry name" value="Calcium ATPase, transmembrane domain M"/>
    <property type="match status" value="1"/>
</dbReference>
<dbReference type="InterPro" id="IPR023299">
    <property type="entry name" value="ATPase_P-typ_cyto_dom_N"/>
</dbReference>
<feature type="transmembrane region" description="Helical" evidence="9">
    <location>
        <begin position="247"/>
        <end position="265"/>
    </location>
</feature>
<dbReference type="FunFam" id="3.40.50.1000:FF:000028">
    <property type="entry name" value="Calcium-transporting P-type ATPase, putative"/>
    <property type="match status" value="1"/>
</dbReference>
<dbReference type="PROSITE" id="PS00154">
    <property type="entry name" value="ATPASE_E1_E2"/>
    <property type="match status" value="1"/>
</dbReference>
<feature type="transmembrane region" description="Helical" evidence="9">
    <location>
        <begin position="58"/>
        <end position="76"/>
    </location>
</feature>
<dbReference type="Gene3D" id="2.70.150.10">
    <property type="entry name" value="Calcium-transporting ATPase, cytoplasmic transduction domain A"/>
    <property type="match status" value="1"/>
</dbReference>
<dbReference type="Gene3D" id="1.20.1110.10">
    <property type="entry name" value="Calcium-transporting ATPase, transmembrane domain"/>
    <property type="match status" value="1"/>
</dbReference>
<organism evidence="11 12">
    <name type="scientific">Candidatus Argoarchaeum ethanivorans</name>
    <dbReference type="NCBI Taxonomy" id="2608793"/>
    <lineage>
        <taxon>Archaea</taxon>
        <taxon>Methanobacteriati</taxon>
        <taxon>Methanobacteriota</taxon>
        <taxon>Stenosarchaea group</taxon>
        <taxon>Methanomicrobia</taxon>
        <taxon>Methanosarcinales</taxon>
        <taxon>Methanosarcinales incertae sedis</taxon>
        <taxon>GOM Arc I cluster</taxon>
        <taxon>Candidatus Argoarchaeum</taxon>
    </lineage>
</organism>
<dbReference type="GO" id="GO:0016887">
    <property type="term" value="F:ATP hydrolysis activity"/>
    <property type="evidence" value="ECO:0007669"/>
    <property type="project" value="InterPro"/>
</dbReference>
<dbReference type="PRINTS" id="PR00119">
    <property type="entry name" value="CATATPASE"/>
</dbReference>
<evidence type="ECO:0000256" key="3">
    <source>
        <dbReference type="ARBA" id="ARBA00022692"/>
    </source>
</evidence>
<feature type="transmembrane region" description="Helical" evidence="9">
    <location>
        <begin position="271"/>
        <end position="298"/>
    </location>
</feature>
<accession>A0A811TAS7</accession>
<evidence type="ECO:0000256" key="8">
    <source>
        <dbReference type="ARBA" id="ARBA00023136"/>
    </source>
</evidence>
<dbReference type="SMART" id="SM00831">
    <property type="entry name" value="Cation_ATPase_N"/>
    <property type="match status" value="1"/>
</dbReference>
<feature type="transmembrane region" description="Helical" evidence="9">
    <location>
        <begin position="678"/>
        <end position="703"/>
    </location>
</feature>
<evidence type="ECO:0000256" key="6">
    <source>
        <dbReference type="ARBA" id="ARBA00022967"/>
    </source>
</evidence>
<dbReference type="SUPFAM" id="SSF81660">
    <property type="entry name" value="Metal cation-transporting ATPase, ATP-binding domain N"/>
    <property type="match status" value="1"/>
</dbReference>
<evidence type="ECO:0000256" key="5">
    <source>
        <dbReference type="ARBA" id="ARBA00022840"/>
    </source>
</evidence>
<dbReference type="SFLD" id="SFLDF00027">
    <property type="entry name" value="p-type_atpase"/>
    <property type="match status" value="1"/>
</dbReference>
<dbReference type="InterPro" id="IPR059000">
    <property type="entry name" value="ATPase_P-type_domA"/>
</dbReference>
<dbReference type="Gene3D" id="3.40.50.1000">
    <property type="entry name" value="HAD superfamily/HAD-like"/>
    <property type="match status" value="1"/>
</dbReference>
<dbReference type="Pfam" id="PF00122">
    <property type="entry name" value="E1-E2_ATPase"/>
    <property type="match status" value="1"/>
</dbReference>
<gene>
    <name evidence="11" type="primary">kdpB_1</name>
    <name evidence="11" type="ORF">LAKADJCE_00514</name>
</gene>